<evidence type="ECO:0000313" key="6">
    <source>
        <dbReference type="EMBL" id="ELT89639.1"/>
    </source>
</evidence>
<gene>
    <name evidence="6" type="ORF">CAPTEDRAFT_92753</name>
</gene>
<dbReference type="PROSITE" id="PS00879">
    <property type="entry name" value="ODR_DC_2_2"/>
    <property type="match status" value="1"/>
</dbReference>
<dbReference type="GO" id="GO:0033387">
    <property type="term" value="P:putrescine biosynthetic process from arginine, via ornithine"/>
    <property type="evidence" value="ECO:0007669"/>
    <property type="project" value="TreeGrafter"/>
</dbReference>
<evidence type="ECO:0000256" key="4">
    <source>
        <dbReference type="ARBA" id="ARBA00023239"/>
    </source>
</evidence>
<keyword evidence="4" id="KW-0456">Lyase</keyword>
<dbReference type="Pfam" id="PF02784">
    <property type="entry name" value="Orn_Arg_deC_N"/>
    <property type="match status" value="1"/>
</dbReference>
<dbReference type="EMBL" id="KB311248">
    <property type="protein sequence ID" value="ELT89639.1"/>
    <property type="molecule type" value="Genomic_DNA"/>
</dbReference>
<dbReference type="OMA" id="SFDCASQ"/>
<comment type="similarity">
    <text evidence="2">Belongs to the Orn/Lys/Arg decarboxylase class-II family.</text>
</comment>
<dbReference type="InterPro" id="IPR022644">
    <property type="entry name" value="De-COase2_N"/>
</dbReference>
<evidence type="ECO:0000256" key="3">
    <source>
        <dbReference type="ARBA" id="ARBA00022898"/>
    </source>
</evidence>
<evidence type="ECO:0000313" key="7">
    <source>
        <dbReference type="EnsemblMetazoa" id="CapteP92753"/>
    </source>
</evidence>
<reference evidence="6 8" key="2">
    <citation type="journal article" date="2013" name="Nature">
        <title>Insights into bilaterian evolution from three spiralian genomes.</title>
        <authorList>
            <person name="Simakov O."/>
            <person name="Marletaz F."/>
            <person name="Cho S.J."/>
            <person name="Edsinger-Gonzales E."/>
            <person name="Havlak P."/>
            <person name="Hellsten U."/>
            <person name="Kuo D.H."/>
            <person name="Larsson T."/>
            <person name="Lv J."/>
            <person name="Arendt D."/>
            <person name="Savage R."/>
            <person name="Osoegawa K."/>
            <person name="de Jong P."/>
            <person name="Grimwood J."/>
            <person name="Chapman J.A."/>
            <person name="Shapiro H."/>
            <person name="Aerts A."/>
            <person name="Otillar R.P."/>
            <person name="Terry A.Y."/>
            <person name="Boore J.L."/>
            <person name="Grigoriev I.V."/>
            <person name="Lindberg D.R."/>
            <person name="Seaver E.C."/>
            <person name="Weisblat D.A."/>
            <person name="Putnam N.H."/>
            <person name="Rokhsar D.S."/>
        </authorList>
    </citation>
    <scope>NUCLEOTIDE SEQUENCE</scope>
    <source>
        <strain evidence="6 8">I ESC-2004</strain>
    </source>
</reference>
<dbReference type="Gene3D" id="2.40.37.10">
    <property type="entry name" value="Lyase, Ornithine Decarboxylase, Chain A, domain 1"/>
    <property type="match status" value="1"/>
</dbReference>
<dbReference type="EMBL" id="AMQN01014761">
    <property type="status" value="NOT_ANNOTATED_CDS"/>
    <property type="molecule type" value="Genomic_DNA"/>
</dbReference>
<feature type="domain" description="Orn/DAP/Arg decarboxylase 2 N-terminal" evidence="5">
    <location>
        <begin position="2"/>
        <end position="154"/>
    </location>
</feature>
<dbReference type="PRINTS" id="PR01182">
    <property type="entry name" value="ORNDCRBXLASE"/>
</dbReference>
<sequence length="300" mass="33573">MLMTFDNACELHKIKAIYPTSRLVLRLLPPDESNSTIKLGNKFGASSKAACKLLETAKDLDLNIVGVSFHVGSGNHEPSSYYAAVVLAKEIFDHAQKIGFNLNLLDIGGGYPGLWDEMKDFEKIVAGLRQGLMENFPPSSNVKIIAEPGRYLVSSACNIALTVISKCIDYKEREFPGGLDIQAGVPECNKHFTYYLNDGVRGSFMDCLLLEDSHVTPTITNPERYADEPQYNSTLCGPSCEARDVLHPSLKLPELDEDERLWFKNMGAYTIPFYSGYGGAKRQRKFYVMENKYWLVLFSL</sequence>
<dbReference type="PANTHER" id="PTHR11482">
    <property type="entry name" value="ARGININE/DIAMINOPIMELATE/ORNITHINE DECARBOXYLASE"/>
    <property type="match status" value="1"/>
</dbReference>
<dbReference type="PANTHER" id="PTHR11482:SF6">
    <property type="entry name" value="ORNITHINE DECARBOXYLASE 1-RELATED"/>
    <property type="match status" value="1"/>
</dbReference>
<dbReference type="AlphaFoldDB" id="R7T7L2"/>
<reference evidence="8" key="1">
    <citation type="submission" date="2012-12" db="EMBL/GenBank/DDBJ databases">
        <authorList>
            <person name="Hellsten U."/>
            <person name="Grimwood J."/>
            <person name="Chapman J.A."/>
            <person name="Shapiro H."/>
            <person name="Aerts A."/>
            <person name="Otillar R.P."/>
            <person name="Terry A.Y."/>
            <person name="Boore J.L."/>
            <person name="Simakov O."/>
            <person name="Marletaz F."/>
            <person name="Cho S.-J."/>
            <person name="Edsinger-Gonzales E."/>
            <person name="Havlak P."/>
            <person name="Kuo D.-H."/>
            <person name="Larsson T."/>
            <person name="Lv J."/>
            <person name="Arendt D."/>
            <person name="Savage R."/>
            <person name="Osoegawa K."/>
            <person name="de Jong P."/>
            <person name="Lindberg D.R."/>
            <person name="Seaver E.C."/>
            <person name="Weisblat D.A."/>
            <person name="Putnam N.H."/>
            <person name="Grigoriev I.V."/>
            <person name="Rokhsar D.S."/>
        </authorList>
    </citation>
    <scope>NUCLEOTIDE SEQUENCE</scope>
    <source>
        <strain evidence="8">I ESC-2004</strain>
    </source>
</reference>
<dbReference type="Gene3D" id="3.20.20.10">
    <property type="entry name" value="Alanine racemase"/>
    <property type="match status" value="1"/>
</dbReference>
<evidence type="ECO:0000256" key="1">
    <source>
        <dbReference type="ARBA" id="ARBA00001933"/>
    </source>
</evidence>
<dbReference type="InterPro" id="IPR002433">
    <property type="entry name" value="Orn_de-COase"/>
</dbReference>
<dbReference type="GO" id="GO:0005737">
    <property type="term" value="C:cytoplasm"/>
    <property type="evidence" value="ECO:0007669"/>
    <property type="project" value="TreeGrafter"/>
</dbReference>
<keyword evidence="3" id="KW-0663">Pyridoxal phosphate</keyword>
<dbReference type="SUPFAM" id="SSF50621">
    <property type="entry name" value="Alanine racemase C-terminal domain-like"/>
    <property type="match status" value="1"/>
</dbReference>
<dbReference type="PRINTS" id="PR01179">
    <property type="entry name" value="ODADCRBXLASE"/>
</dbReference>
<dbReference type="SUPFAM" id="SSF51419">
    <property type="entry name" value="PLP-binding barrel"/>
    <property type="match status" value="1"/>
</dbReference>
<keyword evidence="8" id="KW-1185">Reference proteome</keyword>
<reference evidence="7" key="3">
    <citation type="submission" date="2015-06" db="UniProtKB">
        <authorList>
            <consortium name="EnsemblMetazoa"/>
        </authorList>
    </citation>
    <scope>IDENTIFICATION</scope>
</reference>
<organism evidence="6">
    <name type="scientific">Capitella teleta</name>
    <name type="common">Polychaete worm</name>
    <dbReference type="NCBI Taxonomy" id="283909"/>
    <lineage>
        <taxon>Eukaryota</taxon>
        <taxon>Metazoa</taxon>
        <taxon>Spiralia</taxon>
        <taxon>Lophotrochozoa</taxon>
        <taxon>Annelida</taxon>
        <taxon>Polychaeta</taxon>
        <taxon>Sedentaria</taxon>
        <taxon>Scolecida</taxon>
        <taxon>Capitellidae</taxon>
        <taxon>Capitella</taxon>
    </lineage>
</organism>
<evidence type="ECO:0000259" key="5">
    <source>
        <dbReference type="Pfam" id="PF02784"/>
    </source>
</evidence>
<dbReference type="Proteomes" id="UP000014760">
    <property type="component" value="Unassembled WGS sequence"/>
</dbReference>
<accession>R7T7L2</accession>
<dbReference type="InterPro" id="IPR029066">
    <property type="entry name" value="PLP-binding_barrel"/>
</dbReference>
<comment type="cofactor">
    <cofactor evidence="1">
        <name>pyridoxal 5'-phosphate</name>
        <dbReference type="ChEBI" id="CHEBI:597326"/>
    </cofactor>
</comment>
<protein>
    <recommendedName>
        <fullName evidence="5">Orn/DAP/Arg decarboxylase 2 N-terminal domain-containing protein</fullName>
    </recommendedName>
</protein>
<proteinExistence type="inferred from homology"/>
<dbReference type="GO" id="GO:0004586">
    <property type="term" value="F:ornithine decarboxylase activity"/>
    <property type="evidence" value="ECO:0007669"/>
    <property type="project" value="TreeGrafter"/>
</dbReference>
<dbReference type="InterPro" id="IPR009006">
    <property type="entry name" value="Ala_racemase/Decarboxylase_C"/>
</dbReference>
<dbReference type="EnsemblMetazoa" id="CapteT92753">
    <property type="protein sequence ID" value="CapteP92753"/>
    <property type="gene ID" value="CapteG92753"/>
</dbReference>
<dbReference type="OrthoDB" id="5034579at2759"/>
<dbReference type="HOGENOM" id="CLU_026444_1_3_1"/>
<name>R7T7L2_CAPTE</name>
<dbReference type="InterPro" id="IPR000183">
    <property type="entry name" value="Orn/DAP/Arg_de-COase"/>
</dbReference>
<dbReference type="InterPro" id="IPR022657">
    <property type="entry name" value="De-COase2_CS"/>
</dbReference>
<evidence type="ECO:0000313" key="8">
    <source>
        <dbReference type="Proteomes" id="UP000014760"/>
    </source>
</evidence>
<dbReference type="STRING" id="283909.R7T7L2"/>
<evidence type="ECO:0000256" key="2">
    <source>
        <dbReference type="ARBA" id="ARBA00008872"/>
    </source>
</evidence>